<dbReference type="CDD" id="cd00090">
    <property type="entry name" value="HTH_ARSR"/>
    <property type="match status" value="1"/>
</dbReference>
<dbReference type="InterPro" id="IPR036390">
    <property type="entry name" value="WH_DNA-bd_sf"/>
</dbReference>
<keyword evidence="4" id="KW-1185">Reference proteome</keyword>
<dbReference type="KEGG" id="kphy:AOZ06_25765"/>
<dbReference type="Pfam" id="PF13936">
    <property type="entry name" value="HTH_38"/>
    <property type="match status" value="1"/>
</dbReference>
<dbReference type="Gene3D" id="1.10.10.10">
    <property type="entry name" value="Winged helix-like DNA-binding domain superfamily/Winged helix DNA-binding domain"/>
    <property type="match status" value="1"/>
</dbReference>
<dbReference type="GO" id="GO:0032196">
    <property type="term" value="P:transposition"/>
    <property type="evidence" value="ECO:0007669"/>
    <property type="project" value="TreeGrafter"/>
</dbReference>
<dbReference type="GO" id="GO:0003700">
    <property type="term" value="F:DNA-binding transcription factor activity"/>
    <property type="evidence" value="ECO:0007669"/>
    <property type="project" value="InterPro"/>
</dbReference>
<dbReference type="InterPro" id="IPR025246">
    <property type="entry name" value="IS30-like_HTH"/>
</dbReference>
<accession>A0A0N9HWS4</accession>
<dbReference type="InterPro" id="IPR036388">
    <property type="entry name" value="WH-like_DNA-bd_sf"/>
</dbReference>
<dbReference type="Proteomes" id="UP000063699">
    <property type="component" value="Chromosome"/>
</dbReference>
<dbReference type="SUPFAM" id="SSF46785">
    <property type="entry name" value="Winged helix' DNA-binding domain"/>
    <property type="match status" value="1"/>
</dbReference>
<evidence type="ECO:0000259" key="1">
    <source>
        <dbReference type="Pfam" id="PF12802"/>
    </source>
</evidence>
<feature type="domain" description="HTH marR-type" evidence="1">
    <location>
        <begin position="121"/>
        <end position="157"/>
    </location>
</feature>
<dbReference type="PANTHER" id="PTHR10948">
    <property type="entry name" value="TRANSPOSASE"/>
    <property type="match status" value="1"/>
</dbReference>
<evidence type="ECO:0000259" key="2">
    <source>
        <dbReference type="Pfam" id="PF13936"/>
    </source>
</evidence>
<reference evidence="3 4" key="1">
    <citation type="submission" date="2015-07" db="EMBL/GenBank/DDBJ databases">
        <title>Genome sequencing of Kibdelosporangium phytohabitans.</title>
        <authorList>
            <person name="Qin S."/>
            <person name="Xing K."/>
        </authorList>
    </citation>
    <scope>NUCLEOTIDE SEQUENCE [LARGE SCALE GENOMIC DNA]</scope>
    <source>
        <strain evidence="3 4">KLBMP1111</strain>
    </source>
</reference>
<dbReference type="STRING" id="860235.AOZ06_25765"/>
<dbReference type="AlphaFoldDB" id="A0A0N9HWS4"/>
<dbReference type="PANTHER" id="PTHR10948:SF23">
    <property type="entry name" value="TRANSPOSASE INSI FOR INSERTION SEQUENCE ELEMENT IS30A-RELATED"/>
    <property type="match status" value="1"/>
</dbReference>
<evidence type="ECO:0000313" key="3">
    <source>
        <dbReference type="EMBL" id="ALG09852.1"/>
    </source>
</evidence>
<organism evidence="3 4">
    <name type="scientific">Kibdelosporangium phytohabitans</name>
    <dbReference type="NCBI Taxonomy" id="860235"/>
    <lineage>
        <taxon>Bacteria</taxon>
        <taxon>Bacillati</taxon>
        <taxon>Actinomycetota</taxon>
        <taxon>Actinomycetes</taxon>
        <taxon>Pseudonocardiales</taxon>
        <taxon>Pseudonocardiaceae</taxon>
        <taxon>Kibdelosporangium</taxon>
    </lineage>
</organism>
<dbReference type="OrthoDB" id="4823987at2"/>
<dbReference type="InterPro" id="IPR000835">
    <property type="entry name" value="HTH_MarR-typ"/>
</dbReference>
<dbReference type="GO" id="GO:0005829">
    <property type="term" value="C:cytosol"/>
    <property type="evidence" value="ECO:0007669"/>
    <property type="project" value="TreeGrafter"/>
</dbReference>
<protein>
    <submittedName>
        <fullName evidence="3">MarR family transcriptional regulator</fullName>
    </submittedName>
</protein>
<gene>
    <name evidence="3" type="ORF">AOZ06_25765</name>
</gene>
<feature type="domain" description="Transposase IS30-like HTH" evidence="2">
    <location>
        <begin position="5"/>
        <end position="45"/>
    </location>
</feature>
<dbReference type="EMBL" id="CP012752">
    <property type="protein sequence ID" value="ALG09852.1"/>
    <property type="molecule type" value="Genomic_DNA"/>
</dbReference>
<dbReference type="RefSeq" id="WP_054291756.1">
    <property type="nucleotide sequence ID" value="NZ_CP012752.1"/>
</dbReference>
<dbReference type="Pfam" id="PF12802">
    <property type="entry name" value="MarR_2"/>
    <property type="match status" value="1"/>
</dbReference>
<dbReference type="InterPro" id="IPR011991">
    <property type="entry name" value="ArsR-like_HTH"/>
</dbReference>
<sequence>MPGGRLTYEERQRVAAGLAVGHSCAEIARRLGRPGSTISREVTRNGGIRGYRANQAQQATKWRARRRKPHPSAPYATDVRDALGQRGFEDRFTEMMAQTGVPAMMAKVLVCLFTSDTGSGSAAELVARLRVSPASISKAVGWLEQRGLVSRERDGRRQRYSISEDAWYQAWLTSVQSMALWADVTRQGADVFGSATPAGARLHATSQFFHHLGHDMTQAAEHWRQTIATAPLNSFRSPVSAEAVRE</sequence>
<evidence type="ECO:0000313" key="4">
    <source>
        <dbReference type="Proteomes" id="UP000063699"/>
    </source>
</evidence>
<dbReference type="GO" id="GO:0004803">
    <property type="term" value="F:transposase activity"/>
    <property type="evidence" value="ECO:0007669"/>
    <property type="project" value="TreeGrafter"/>
</dbReference>
<proteinExistence type="predicted"/>
<dbReference type="InterPro" id="IPR051917">
    <property type="entry name" value="Transposase-Integrase"/>
</dbReference>
<name>A0A0N9HWS4_9PSEU</name>